<dbReference type="PROSITE" id="PS50930">
    <property type="entry name" value="HTH_LYTTR"/>
    <property type="match status" value="1"/>
</dbReference>
<evidence type="ECO:0000259" key="2">
    <source>
        <dbReference type="PROSITE" id="PS50930"/>
    </source>
</evidence>
<sequence>MFTCTGAVAVSAAYCLLYNYFAGNPETLFNAAAWGVINIVPWIAAVEIARHFRTLRAVCCALTAAMVLSLAIELPIYGEYRSDLSFEIVRRLPGVAVSVAVLGILALRPRPHRAKDAAIDMRLEHFDWARAAGNYVELHRHNESPVLIRSTLSALLDRDTDGLCQIHRSYIVRRQLVTRLDRQGVLLANGKRLPVGNAFRDALNFVPSSQRS</sequence>
<keyword evidence="1" id="KW-0472">Membrane</keyword>
<evidence type="ECO:0000313" key="3">
    <source>
        <dbReference type="EMBL" id="MXO81909.1"/>
    </source>
</evidence>
<organism evidence="3 4">
    <name type="scientific">Pontixanthobacter aestiaquae</name>
    <dbReference type="NCBI Taxonomy" id="1509367"/>
    <lineage>
        <taxon>Bacteria</taxon>
        <taxon>Pseudomonadati</taxon>
        <taxon>Pseudomonadota</taxon>
        <taxon>Alphaproteobacteria</taxon>
        <taxon>Sphingomonadales</taxon>
        <taxon>Erythrobacteraceae</taxon>
        <taxon>Pontixanthobacter</taxon>
    </lineage>
</organism>
<dbReference type="InterPro" id="IPR007492">
    <property type="entry name" value="LytTR_DNA-bd_dom"/>
</dbReference>
<dbReference type="Proteomes" id="UP000460290">
    <property type="component" value="Unassembled WGS sequence"/>
</dbReference>
<dbReference type="OrthoDB" id="9781059at2"/>
<accession>A0A844Z7M7</accession>
<dbReference type="SMART" id="SM00850">
    <property type="entry name" value="LytTR"/>
    <property type="match status" value="1"/>
</dbReference>
<protein>
    <recommendedName>
        <fullName evidence="2">HTH LytTR-type domain-containing protein</fullName>
    </recommendedName>
</protein>
<keyword evidence="4" id="KW-1185">Reference proteome</keyword>
<dbReference type="AlphaFoldDB" id="A0A844Z7M7"/>
<name>A0A844Z7M7_9SPHN</name>
<dbReference type="RefSeq" id="WP_160612263.1">
    <property type="nucleotide sequence ID" value="NZ_JAUFQM010000001.1"/>
</dbReference>
<reference evidence="3 4" key="1">
    <citation type="submission" date="2019-12" db="EMBL/GenBank/DDBJ databases">
        <title>Genomic-based taxomic classification of the family Erythrobacteraceae.</title>
        <authorList>
            <person name="Xu L."/>
        </authorList>
    </citation>
    <scope>NUCLEOTIDE SEQUENCE [LARGE SCALE GENOMIC DNA]</scope>
    <source>
        <strain evidence="3 4">KCTC 42006</strain>
    </source>
</reference>
<dbReference type="EMBL" id="WTYZ01000001">
    <property type="protein sequence ID" value="MXO81909.1"/>
    <property type="molecule type" value="Genomic_DNA"/>
</dbReference>
<keyword evidence="1" id="KW-1133">Transmembrane helix</keyword>
<dbReference type="Pfam" id="PF04397">
    <property type="entry name" value="LytTR"/>
    <property type="match status" value="1"/>
</dbReference>
<feature type="transmembrane region" description="Helical" evidence="1">
    <location>
        <begin position="31"/>
        <end position="48"/>
    </location>
</feature>
<comment type="caution">
    <text evidence="3">The sequence shown here is derived from an EMBL/GenBank/DDBJ whole genome shotgun (WGS) entry which is preliminary data.</text>
</comment>
<dbReference type="GO" id="GO:0003677">
    <property type="term" value="F:DNA binding"/>
    <property type="evidence" value="ECO:0007669"/>
    <property type="project" value="InterPro"/>
</dbReference>
<gene>
    <name evidence="3" type="ORF">GRI35_00795</name>
</gene>
<keyword evidence="1" id="KW-0812">Transmembrane</keyword>
<feature type="transmembrane region" description="Helical" evidence="1">
    <location>
        <begin position="55"/>
        <end position="76"/>
    </location>
</feature>
<evidence type="ECO:0000256" key="1">
    <source>
        <dbReference type="SAM" id="Phobius"/>
    </source>
</evidence>
<feature type="transmembrane region" description="Helical" evidence="1">
    <location>
        <begin position="88"/>
        <end position="107"/>
    </location>
</feature>
<proteinExistence type="predicted"/>
<dbReference type="Gene3D" id="2.40.50.1020">
    <property type="entry name" value="LytTr DNA-binding domain"/>
    <property type="match status" value="1"/>
</dbReference>
<feature type="domain" description="HTH LytTR-type" evidence="2">
    <location>
        <begin position="128"/>
        <end position="205"/>
    </location>
</feature>
<evidence type="ECO:0000313" key="4">
    <source>
        <dbReference type="Proteomes" id="UP000460290"/>
    </source>
</evidence>